<feature type="modified residue" description="4-aspartylphosphate" evidence="4">
    <location>
        <position position="558"/>
    </location>
</feature>
<dbReference type="CDD" id="cd00082">
    <property type="entry name" value="HisKA"/>
    <property type="match status" value="1"/>
</dbReference>
<dbReference type="SMART" id="SM00388">
    <property type="entry name" value="HisKA"/>
    <property type="match status" value="1"/>
</dbReference>
<dbReference type="RefSeq" id="WP_169560573.1">
    <property type="nucleotide sequence ID" value="NZ_BSNF01000006.1"/>
</dbReference>
<gene>
    <name evidence="9" type="ORF">GCM10007924_17010</name>
</gene>
<keyword evidence="5" id="KW-0812">Transmembrane</keyword>
<dbReference type="PRINTS" id="PR00344">
    <property type="entry name" value="BCTRLSENSOR"/>
</dbReference>
<dbReference type="InterPro" id="IPR011006">
    <property type="entry name" value="CheY-like_superfamily"/>
</dbReference>
<keyword evidence="5" id="KW-1133">Transmembrane helix</keyword>
<evidence type="ECO:0000259" key="7">
    <source>
        <dbReference type="PROSITE" id="PS50110"/>
    </source>
</evidence>
<dbReference type="CDD" id="cd00130">
    <property type="entry name" value="PAS"/>
    <property type="match status" value="1"/>
</dbReference>
<evidence type="ECO:0000256" key="1">
    <source>
        <dbReference type="ARBA" id="ARBA00000085"/>
    </source>
</evidence>
<organism evidence="9 10">
    <name type="scientific">Sneathiella chinensis</name>
    <dbReference type="NCBI Taxonomy" id="349750"/>
    <lineage>
        <taxon>Bacteria</taxon>
        <taxon>Pseudomonadati</taxon>
        <taxon>Pseudomonadota</taxon>
        <taxon>Alphaproteobacteria</taxon>
        <taxon>Sneathiellales</taxon>
        <taxon>Sneathiellaceae</taxon>
        <taxon>Sneathiella</taxon>
    </lineage>
</organism>
<evidence type="ECO:0000259" key="6">
    <source>
        <dbReference type="PROSITE" id="PS50109"/>
    </source>
</evidence>
<keyword evidence="10" id="KW-1185">Reference proteome</keyword>
<dbReference type="SUPFAM" id="SSF55785">
    <property type="entry name" value="PYP-like sensor domain (PAS domain)"/>
    <property type="match status" value="1"/>
</dbReference>
<keyword evidence="5" id="KW-0472">Membrane</keyword>
<dbReference type="Pfam" id="PF08447">
    <property type="entry name" value="PAS_3"/>
    <property type="match status" value="1"/>
</dbReference>
<dbReference type="InterPro" id="IPR005467">
    <property type="entry name" value="His_kinase_dom"/>
</dbReference>
<dbReference type="InterPro" id="IPR003594">
    <property type="entry name" value="HATPase_dom"/>
</dbReference>
<evidence type="ECO:0000313" key="9">
    <source>
        <dbReference type="EMBL" id="GLQ06480.1"/>
    </source>
</evidence>
<evidence type="ECO:0000259" key="8">
    <source>
        <dbReference type="PROSITE" id="PS50113"/>
    </source>
</evidence>
<accession>A0ABQ5U2T5</accession>
<dbReference type="Gene3D" id="3.30.450.20">
    <property type="entry name" value="PAS domain"/>
    <property type="match status" value="1"/>
</dbReference>
<dbReference type="InterPro" id="IPR013655">
    <property type="entry name" value="PAS_fold_3"/>
</dbReference>
<dbReference type="Pfam" id="PF02518">
    <property type="entry name" value="HATPase_c"/>
    <property type="match status" value="1"/>
</dbReference>
<dbReference type="SMART" id="SM00448">
    <property type="entry name" value="REC"/>
    <property type="match status" value="1"/>
</dbReference>
<dbReference type="PROSITE" id="PS50109">
    <property type="entry name" value="HIS_KIN"/>
    <property type="match status" value="1"/>
</dbReference>
<dbReference type="InterPro" id="IPR004358">
    <property type="entry name" value="Sig_transdc_His_kin-like_C"/>
</dbReference>
<feature type="transmembrane region" description="Helical" evidence="5">
    <location>
        <begin position="83"/>
        <end position="101"/>
    </location>
</feature>
<evidence type="ECO:0000256" key="4">
    <source>
        <dbReference type="PROSITE-ProRule" id="PRU00169"/>
    </source>
</evidence>
<dbReference type="PROSITE" id="PS50113">
    <property type="entry name" value="PAC"/>
    <property type="match status" value="1"/>
</dbReference>
<evidence type="ECO:0000256" key="3">
    <source>
        <dbReference type="ARBA" id="ARBA00022553"/>
    </source>
</evidence>
<dbReference type="InterPro" id="IPR003661">
    <property type="entry name" value="HisK_dim/P_dom"/>
</dbReference>
<feature type="domain" description="Histidine kinase" evidence="6">
    <location>
        <begin position="266"/>
        <end position="486"/>
    </location>
</feature>
<feature type="transmembrane region" description="Helical" evidence="5">
    <location>
        <begin position="36"/>
        <end position="54"/>
    </location>
</feature>
<feature type="domain" description="Response regulatory" evidence="7">
    <location>
        <begin position="508"/>
        <end position="624"/>
    </location>
</feature>
<evidence type="ECO:0000313" key="10">
    <source>
        <dbReference type="Proteomes" id="UP001161409"/>
    </source>
</evidence>
<dbReference type="NCBIfam" id="TIGR00229">
    <property type="entry name" value="sensory_box"/>
    <property type="match status" value="1"/>
</dbReference>
<dbReference type="Gene3D" id="2.10.70.100">
    <property type="match status" value="1"/>
</dbReference>
<evidence type="ECO:0000256" key="5">
    <source>
        <dbReference type="SAM" id="Phobius"/>
    </source>
</evidence>
<dbReference type="Gene3D" id="3.40.50.2300">
    <property type="match status" value="1"/>
</dbReference>
<dbReference type="InterPro" id="IPR036890">
    <property type="entry name" value="HATPase_C_sf"/>
</dbReference>
<dbReference type="SUPFAM" id="SSF52172">
    <property type="entry name" value="CheY-like"/>
    <property type="match status" value="1"/>
</dbReference>
<dbReference type="InterPro" id="IPR001789">
    <property type="entry name" value="Sig_transdc_resp-reg_receiver"/>
</dbReference>
<proteinExistence type="predicted"/>
<dbReference type="SMART" id="SM00387">
    <property type="entry name" value="HATPase_c"/>
    <property type="match status" value="1"/>
</dbReference>
<dbReference type="InterPro" id="IPR035965">
    <property type="entry name" value="PAS-like_dom_sf"/>
</dbReference>
<comment type="catalytic activity">
    <reaction evidence="1">
        <text>ATP + protein L-histidine = ADP + protein N-phospho-L-histidine.</text>
        <dbReference type="EC" id="2.7.13.3"/>
    </reaction>
</comment>
<feature type="transmembrane region" description="Helical" evidence="5">
    <location>
        <begin position="6"/>
        <end position="24"/>
    </location>
</feature>
<dbReference type="PROSITE" id="PS50110">
    <property type="entry name" value="RESPONSE_REGULATORY"/>
    <property type="match status" value="1"/>
</dbReference>
<dbReference type="InterPro" id="IPR000014">
    <property type="entry name" value="PAS"/>
</dbReference>
<dbReference type="PANTHER" id="PTHR43065">
    <property type="entry name" value="SENSOR HISTIDINE KINASE"/>
    <property type="match status" value="1"/>
</dbReference>
<dbReference type="InterPro" id="IPR036097">
    <property type="entry name" value="HisK_dim/P_sf"/>
</dbReference>
<dbReference type="SUPFAM" id="SSF55874">
    <property type="entry name" value="ATPase domain of HSP90 chaperone/DNA topoisomerase II/histidine kinase"/>
    <property type="match status" value="1"/>
</dbReference>
<evidence type="ECO:0000256" key="2">
    <source>
        <dbReference type="ARBA" id="ARBA00012438"/>
    </source>
</evidence>
<dbReference type="Pfam" id="PF00512">
    <property type="entry name" value="HisKA"/>
    <property type="match status" value="1"/>
</dbReference>
<dbReference type="EC" id="2.7.13.3" evidence="2"/>
<dbReference type="EMBL" id="BSNF01000006">
    <property type="protein sequence ID" value="GLQ06480.1"/>
    <property type="molecule type" value="Genomic_DNA"/>
</dbReference>
<feature type="domain" description="PAC" evidence="8">
    <location>
        <begin position="201"/>
        <end position="253"/>
    </location>
</feature>
<dbReference type="Proteomes" id="UP001161409">
    <property type="component" value="Unassembled WGS sequence"/>
</dbReference>
<dbReference type="PANTHER" id="PTHR43065:SF49">
    <property type="entry name" value="HISTIDINE KINASE"/>
    <property type="match status" value="1"/>
</dbReference>
<dbReference type="Gene3D" id="1.10.287.130">
    <property type="match status" value="1"/>
</dbReference>
<sequence>MTVNALLEVLRFTVMTGLITVILFKGWPRTGQGGRLGYLMVVAGFVLLLFGMVIDVLDDFTDFMPTVLALDPSGGLVTFLEKGVGYTAGFTVLGVGFFLWLPKVKRYGEAVAGRELAEGALKAREEDLVRAQRQARIGSFRWNVEKDELSSWSEEYARILGVPGQDVRAYLKEHMLEAIHPDDRKWVSAEFENIDRDRKDYELAYRLVRQDGSFMDVLEHGEFVRGADGTVTERFGTLQDVTQMRDAEAKLRQSQKMEAVGQLTGGIAHDFNNLLAVIQGNAELLEDELGSGNKMLQAVLRSSERGAQLTQQLLAYSRKQALYPEVVDINATLEVVGSMLNRILGEAVQLDMVAGKDLWSSKIDPGQLENALLNLSINARDAMPNGGCLTVETGNLALDENWAEGRNSIPAGEYVVLSVSDTGQGMSPEIQERAFEPFFTTKEVGKGSGLGLSMVSGFVRQTGGHITIYSEMDKGTTVRLFLPRYTEGLPSGGTVYRESLSGSLGQEVILLVEDNSELMDLIGELLRSLRYEVLSAASADHAFEVLQSGKTVDLILTDVMLPGQTNGIDFVAEARKMYGPIPALYMSGYTKAAASHLDRFEKDITLLQKPFRKVELAGQIRKTLSRTAVS</sequence>
<dbReference type="Pfam" id="PF00072">
    <property type="entry name" value="Response_reg"/>
    <property type="match status" value="1"/>
</dbReference>
<reference evidence="9" key="2">
    <citation type="submission" date="2023-01" db="EMBL/GenBank/DDBJ databases">
        <title>Draft genome sequence of Sneathiella chinensis strain NBRC 103408.</title>
        <authorList>
            <person name="Sun Q."/>
            <person name="Mori K."/>
        </authorList>
    </citation>
    <scope>NUCLEOTIDE SEQUENCE</scope>
    <source>
        <strain evidence="9">NBRC 103408</strain>
    </source>
</reference>
<dbReference type="Gene3D" id="3.30.565.10">
    <property type="entry name" value="Histidine kinase-like ATPase, C-terminal domain"/>
    <property type="match status" value="1"/>
</dbReference>
<dbReference type="SUPFAM" id="SSF47384">
    <property type="entry name" value="Homodimeric domain of signal transducing histidine kinase"/>
    <property type="match status" value="1"/>
</dbReference>
<protein>
    <recommendedName>
        <fullName evidence="2">histidine kinase</fullName>
        <ecNumber evidence="2">2.7.13.3</ecNumber>
    </recommendedName>
</protein>
<keyword evidence="3 4" id="KW-0597">Phosphoprotein</keyword>
<dbReference type="InterPro" id="IPR000700">
    <property type="entry name" value="PAS-assoc_C"/>
</dbReference>
<name>A0ABQ5U2T5_9PROT</name>
<reference evidence="9" key="1">
    <citation type="journal article" date="2014" name="Int. J. Syst. Evol. Microbiol.">
        <title>Complete genome of a new Firmicutes species belonging to the dominant human colonic microbiota ('Ruminococcus bicirculans') reveals two chromosomes and a selective capacity to utilize plant glucans.</title>
        <authorList>
            <consortium name="NISC Comparative Sequencing Program"/>
            <person name="Wegmann U."/>
            <person name="Louis P."/>
            <person name="Goesmann A."/>
            <person name="Henrissat B."/>
            <person name="Duncan S.H."/>
            <person name="Flint H.J."/>
        </authorList>
    </citation>
    <scope>NUCLEOTIDE SEQUENCE</scope>
    <source>
        <strain evidence="9">NBRC 103408</strain>
    </source>
</reference>
<comment type="caution">
    <text evidence="9">The sequence shown here is derived from an EMBL/GenBank/DDBJ whole genome shotgun (WGS) entry which is preliminary data.</text>
</comment>